<dbReference type="EC" id="4.2.1.1" evidence="2 10"/>
<dbReference type="PANTHER" id="PTHR11002">
    <property type="entry name" value="CARBONIC ANHYDRASE"/>
    <property type="match status" value="1"/>
</dbReference>
<keyword evidence="13" id="KW-1185">Reference proteome</keyword>
<dbReference type="Gene3D" id="3.40.1050.10">
    <property type="entry name" value="Carbonic anhydrase"/>
    <property type="match status" value="1"/>
</dbReference>
<name>A0AAD5SSC1_9FUNG</name>
<feature type="binding site" evidence="9">
    <location>
        <position position="122"/>
    </location>
    <ligand>
        <name>Zn(2+)</name>
        <dbReference type="ChEBI" id="CHEBI:29105"/>
    </ligand>
</feature>
<evidence type="ECO:0000256" key="11">
    <source>
        <dbReference type="SAM" id="MobiDB-lite"/>
    </source>
</evidence>
<dbReference type="InterPro" id="IPR036874">
    <property type="entry name" value="Carbonic_anhydrase_sf"/>
</dbReference>
<gene>
    <name evidence="12" type="ORF">HK100_004936</name>
</gene>
<dbReference type="CDD" id="cd00883">
    <property type="entry name" value="beta_CA_cladeA"/>
    <property type="match status" value="1"/>
</dbReference>
<dbReference type="SUPFAM" id="SSF53056">
    <property type="entry name" value="beta-carbonic anhydrase, cab"/>
    <property type="match status" value="1"/>
</dbReference>
<evidence type="ECO:0000256" key="10">
    <source>
        <dbReference type="RuleBase" id="RU003956"/>
    </source>
</evidence>
<dbReference type="InterPro" id="IPR015892">
    <property type="entry name" value="Carbonic_anhydrase_CS"/>
</dbReference>
<dbReference type="GO" id="GO:0004089">
    <property type="term" value="F:carbonate dehydratase activity"/>
    <property type="evidence" value="ECO:0007669"/>
    <property type="project" value="UniProtKB-UniRule"/>
</dbReference>
<feature type="region of interest" description="Disordered" evidence="11">
    <location>
        <begin position="238"/>
        <end position="259"/>
    </location>
</feature>
<dbReference type="EMBL" id="JADGJH010002361">
    <property type="protein sequence ID" value="KAJ3099217.1"/>
    <property type="molecule type" value="Genomic_DNA"/>
</dbReference>
<dbReference type="FunFam" id="3.40.1050.10:FF:000001">
    <property type="entry name" value="Carbonic anhydrase"/>
    <property type="match status" value="1"/>
</dbReference>
<feature type="binding site" evidence="9">
    <location>
        <position position="119"/>
    </location>
    <ligand>
        <name>Zn(2+)</name>
        <dbReference type="ChEBI" id="CHEBI:29105"/>
    </ligand>
</feature>
<dbReference type="NCBIfam" id="NF007756">
    <property type="entry name" value="PRK10437.1"/>
    <property type="match status" value="1"/>
</dbReference>
<feature type="binding site" evidence="9">
    <location>
        <position position="65"/>
    </location>
    <ligand>
        <name>Zn(2+)</name>
        <dbReference type="ChEBI" id="CHEBI:29105"/>
    </ligand>
</feature>
<organism evidence="12 13">
    <name type="scientific">Physocladia obscura</name>
    <dbReference type="NCBI Taxonomy" id="109957"/>
    <lineage>
        <taxon>Eukaryota</taxon>
        <taxon>Fungi</taxon>
        <taxon>Fungi incertae sedis</taxon>
        <taxon>Chytridiomycota</taxon>
        <taxon>Chytridiomycota incertae sedis</taxon>
        <taxon>Chytridiomycetes</taxon>
        <taxon>Chytridiales</taxon>
        <taxon>Chytriomycetaceae</taxon>
        <taxon>Physocladia</taxon>
    </lineage>
</organism>
<evidence type="ECO:0000256" key="5">
    <source>
        <dbReference type="ARBA" id="ARBA00022833"/>
    </source>
</evidence>
<proteinExistence type="inferred from homology"/>
<dbReference type="Proteomes" id="UP001211907">
    <property type="component" value="Unassembled WGS sequence"/>
</dbReference>
<evidence type="ECO:0000256" key="9">
    <source>
        <dbReference type="PIRSR" id="PIRSR601765-1"/>
    </source>
</evidence>
<dbReference type="AlphaFoldDB" id="A0AAD5SSC1"/>
<evidence type="ECO:0000256" key="4">
    <source>
        <dbReference type="ARBA" id="ARBA00022723"/>
    </source>
</evidence>
<comment type="catalytic activity">
    <reaction evidence="8 10">
        <text>hydrogencarbonate + H(+) = CO2 + H2O</text>
        <dbReference type="Rhea" id="RHEA:10748"/>
        <dbReference type="ChEBI" id="CHEBI:15377"/>
        <dbReference type="ChEBI" id="CHEBI:15378"/>
        <dbReference type="ChEBI" id="CHEBI:16526"/>
        <dbReference type="ChEBI" id="CHEBI:17544"/>
        <dbReference type="EC" id="4.2.1.1"/>
    </reaction>
</comment>
<comment type="function">
    <text evidence="10">Reversible hydration of carbon dioxide.</text>
</comment>
<accession>A0AAD5SSC1</accession>
<evidence type="ECO:0000313" key="13">
    <source>
        <dbReference type="Proteomes" id="UP001211907"/>
    </source>
</evidence>
<feature type="binding site" evidence="9">
    <location>
        <position position="63"/>
    </location>
    <ligand>
        <name>Zn(2+)</name>
        <dbReference type="ChEBI" id="CHEBI:29105"/>
    </ligand>
</feature>
<evidence type="ECO:0000256" key="7">
    <source>
        <dbReference type="ARBA" id="ARBA00031969"/>
    </source>
</evidence>
<comment type="cofactor">
    <cofactor evidence="9">
        <name>Zn(2+)</name>
        <dbReference type="ChEBI" id="CHEBI:29105"/>
    </cofactor>
    <text evidence="9">Binds 1 zinc ion per subunit.</text>
</comment>
<dbReference type="SMART" id="SM00947">
    <property type="entry name" value="Pro_CA"/>
    <property type="match status" value="1"/>
</dbReference>
<keyword evidence="6 10" id="KW-0456">Lyase</keyword>
<dbReference type="PROSITE" id="PS00704">
    <property type="entry name" value="PROK_CO2_ANHYDRASE_1"/>
    <property type="match status" value="1"/>
</dbReference>
<dbReference type="GO" id="GO:0015976">
    <property type="term" value="P:carbon utilization"/>
    <property type="evidence" value="ECO:0007669"/>
    <property type="project" value="InterPro"/>
</dbReference>
<evidence type="ECO:0000256" key="8">
    <source>
        <dbReference type="ARBA" id="ARBA00048348"/>
    </source>
</evidence>
<dbReference type="InterPro" id="IPR001765">
    <property type="entry name" value="Carbonic_anhydrase"/>
</dbReference>
<evidence type="ECO:0000313" key="12">
    <source>
        <dbReference type="EMBL" id="KAJ3099217.1"/>
    </source>
</evidence>
<evidence type="ECO:0000256" key="2">
    <source>
        <dbReference type="ARBA" id="ARBA00012925"/>
    </source>
</evidence>
<reference evidence="12" key="1">
    <citation type="submission" date="2020-05" db="EMBL/GenBank/DDBJ databases">
        <title>Phylogenomic resolution of chytrid fungi.</title>
        <authorList>
            <person name="Stajich J.E."/>
            <person name="Amses K."/>
            <person name="Simmons R."/>
            <person name="Seto K."/>
            <person name="Myers J."/>
            <person name="Bonds A."/>
            <person name="Quandt C.A."/>
            <person name="Barry K."/>
            <person name="Liu P."/>
            <person name="Grigoriev I."/>
            <person name="Longcore J.E."/>
            <person name="James T.Y."/>
        </authorList>
    </citation>
    <scope>NUCLEOTIDE SEQUENCE</scope>
    <source>
        <strain evidence="12">JEL0513</strain>
    </source>
</reference>
<dbReference type="PANTHER" id="PTHR11002:SF76">
    <property type="entry name" value="CARBONIC ANHYDRASE"/>
    <property type="match status" value="1"/>
</dbReference>
<sequence length="259" mass="28640">MLSSLTEQLSKTSVTEHDPTHVDTLAELLNNNREWATAIQATQPGLLEKLAKAQNPEILWIGCSDSRVPAEFICGLGPGDLFVHRNIANVVTHTDVSCLSVLQYAVDVLKVKHVIVCGHYQCGGCLAAMSNKQYGLIDNWLRNIKDIYMSNKATLKDLSPIEQGQALIELNVAKSVLNICHTTIVQNAWDRGQELSVHGWVYQLEDGLIQDLKLCVDKKDEVDDIYSYVTNETIKAPAGSARRKRKKSNMPASGVNVTK</sequence>
<comment type="similarity">
    <text evidence="1 10">Belongs to the beta-class carbonic anhydrase family.</text>
</comment>
<evidence type="ECO:0000256" key="1">
    <source>
        <dbReference type="ARBA" id="ARBA00006217"/>
    </source>
</evidence>
<keyword evidence="4 9" id="KW-0479">Metal-binding</keyword>
<comment type="caution">
    <text evidence="12">The sequence shown here is derived from an EMBL/GenBank/DDBJ whole genome shotgun (WGS) entry which is preliminary data.</text>
</comment>
<dbReference type="PROSITE" id="PS00705">
    <property type="entry name" value="PROK_CO2_ANHYDRASE_2"/>
    <property type="match status" value="1"/>
</dbReference>
<dbReference type="GO" id="GO:0008270">
    <property type="term" value="F:zinc ion binding"/>
    <property type="evidence" value="ECO:0007669"/>
    <property type="project" value="UniProtKB-UniRule"/>
</dbReference>
<protein>
    <recommendedName>
        <fullName evidence="3 10">Carbonic anhydrase</fullName>
        <ecNumber evidence="2 10">4.2.1.1</ecNumber>
    </recommendedName>
    <alternativeName>
        <fullName evidence="7 10">Carbonate dehydratase</fullName>
    </alternativeName>
</protein>
<evidence type="ECO:0000256" key="3">
    <source>
        <dbReference type="ARBA" id="ARBA00014628"/>
    </source>
</evidence>
<keyword evidence="5 9" id="KW-0862">Zinc</keyword>
<dbReference type="Pfam" id="PF00484">
    <property type="entry name" value="Pro_CA"/>
    <property type="match status" value="1"/>
</dbReference>
<evidence type="ECO:0000256" key="6">
    <source>
        <dbReference type="ARBA" id="ARBA00023239"/>
    </source>
</evidence>